<comment type="caution">
    <text evidence="3">The sequence shown here is derived from an EMBL/GenBank/DDBJ whole genome shotgun (WGS) entry which is preliminary data.</text>
</comment>
<evidence type="ECO:0000313" key="4">
    <source>
        <dbReference type="Proteomes" id="UP001055804"/>
    </source>
</evidence>
<dbReference type="Gene3D" id="3.40.190.170">
    <property type="entry name" value="Bacterial extracellular solute-binding protein, family 7"/>
    <property type="match status" value="1"/>
</dbReference>
<dbReference type="AlphaFoldDB" id="A0A9J6P7Y4"/>
<feature type="signal peptide" evidence="2">
    <location>
        <begin position="1"/>
        <end position="24"/>
    </location>
</feature>
<dbReference type="InterPro" id="IPR038404">
    <property type="entry name" value="TRAP_DctP_sf"/>
</dbReference>
<dbReference type="PANTHER" id="PTHR33376">
    <property type="match status" value="1"/>
</dbReference>
<proteinExistence type="predicted"/>
<dbReference type="InterPro" id="IPR018389">
    <property type="entry name" value="DctP_fam"/>
</dbReference>
<evidence type="ECO:0000256" key="2">
    <source>
        <dbReference type="SAM" id="SignalP"/>
    </source>
</evidence>
<dbReference type="Pfam" id="PF03480">
    <property type="entry name" value="DctP"/>
    <property type="match status" value="1"/>
</dbReference>
<feature type="chain" id="PRO_5039951474" evidence="2">
    <location>
        <begin position="25"/>
        <end position="346"/>
    </location>
</feature>
<keyword evidence="4" id="KW-1185">Reference proteome</keyword>
<dbReference type="PANTHER" id="PTHR33376:SF5">
    <property type="entry name" value="EXTRACYTOPLASMIC SOLUTE RECEPTOR PROTEIN"/>
    <property type="match status" value="1"/>
</dbReference>
<dbReference type="GO" id="GO:0055085">
    <property type="term" value="P:transmembrane transport"/>
    <property type="evidence" value="ECO:0007669"/>
    <property type="project" value="InterPro"/>
</dbReference>
<gene>
    <name evidence="3" type="primary">dctP</name>
    <name evidence="3" type="ORF">NJQ99_03465</name>
</gene>
<dbReference type="EMBL" id="JAMZFT010000001">
    <property type="protein sequence ID" value="MCP1335460.1"/>
    <property type="molecule type" value="Genomic_DNA"/>
</dbReference>
<dbReference type="Proteomes" id="UP001055804">
    <property type="component" value="Unassembled WGS sequence"/>
</dbReference>
<evidence type="ECO:0000256" key="1">
    <source>
        <dbReference type="ARBA" id="ARBA00022729"/>
    </source>
</evidence>
<organism evidence="3 4">
    <name type="scientific">Futiania mangrovi</name>
    <dbReference type="NCBI Taxonomy" id="2959716"/>
    <lineage>
        <taxon>Bacteria</taxon>
        <taxon>Pseudomonadati</taxon>
        <taxon>Pseudomonadota</taxon>
        <taxon>Alphaproteobacteria</taxon>
        <taxon>Futianiales</taxon>
        <taxon>Futianiaceae</taxon>
        <taxon>Futiania</taxon>
    </lineage>
</organism>
<protein>
    <submittedName>
        <fullName evidence="3">TRAP transporter substrate-binding protein DctP</fullName>
    </submittedName>
</protein>
<evidence type="ECO:0000313" key="3">
    <source>
        <dbReference type="EMBL" id="MCP1335460.1"/>
    </source>
</evidence>
<accession>A0A9J6P7Y4</accession>
<dbReference type="RefSeq" id="WP_269331404.1">
    <property type="nucleotide sequence ID" value="NZ_JAMZFT010000001.1"/>
</dbReference>
<sequence>MRIKSTALSVALASAIALSLPALAQTVDGPTVEWNISTWGNKRAFTAGMEKTAELVAERTGGKFTMKIHYGEALSKSRENLDGLSIGAFQGASVCGFYHPGKNPAWSVLTLPFLPFSDWNVSRTVRDNMMKHPALVADMDRWNAISYMSGLIPPNEAMGRGKPPATLSDWKGMRVRAGGGLGDAMEILGAVPTTVPAPDVYTSLERGTIEAAVFPFTYAFSAYKLPEISTWYTSNMSLGVTECWIVFGKTAYGNLPQQYKDLLEDIKDAAYEAQIAAYVDIDKKNVPVFREKLQELVYTDEQLAELRRVAGQPVWDKWVAENQDKFDARGLLDALLAEIEKAQKGT</sequence>
<dbReference type="NCBIfam" id="NF037995">
    <property type="entry name" value="TRAP_S1"/>
    <property type="match status" value="1"/>
</dbReference>
<name>A0A9J6P7Y4_9PROT</name>
<reference evidence="3" key="1">
    <citation type="submission" date="2022-06" db="EMBL/GenBank/DDBJ databases">
        <title>Isolation and Genomics of Futiania mangrovii gen. nov., sp. nov., a Rare and Metabolically-versatile member in the Class Alphaproteobacteria.</title>
        <authorList>
            <person name="Liu L."/>
            <person name="Huang W.-C."/>
            <person name="Pan J."/>
            <person name="Li J."/>
            <person name="Huang Y."/>
            <person name="Du H."/>
            <person name="Liu Y."/>
            <person name="Li M."/>
        </authorList>
    </citation>
    <scope>NUCLEOTIDE SEQUENCE</scope>
    <source>
        <strain evidence="3">FT118</strain>
    </source>
</reference>
<keyword evidence="1 2" id="KW-0732">Signal</keyword>